<dbReference type="AlphaFoldDB" id="A0A2T5BQB8"/>
<evidence type="ECO:0000313" key="1">
    <source>
        <dbReference type="EMBL" id="PTN01321.1"/>
    </source>
</evidence>
<organism evidence="1 2">
    <name type="scientific">Rhodovulum imhoffii</name>
    <dbReference type="NCBI Taxonomy" id="365340"/>
    <lineage>
        <taxon>Bacteria</taxon>
        <taxon>Pseudomonadati</taxon>
        <taxon>Pseudomonadota</taxon>
        <taxon>Alphaproteobacteria</taxon>
        <taxon>Rhodobacterales</taxon>
        <taxon>Paracoccaceae</taxon>
        <taxon>Rhodovulum</taxon>
    </lineage>
</organism>
<dbReference type="EMBL" id="QAAA01000014">
    <property type="protein sequence ID" value="PTN01321.1"/>
    <property type="molecule type" value="Genomic_DNA"/>
</dbReference>
<dbReference type="Proteomes" id="UP000243859">
    <property type="component" value="Unassembled WGS sequence"/>
</dbReference>
<name>A0A2T5BQB8_9RHOB</name>
<evidence type="ECO:0000313" key="2">
    <source>
        <dbReference type="Proteomes" id="UP000243859"/>
    </source>
</evidence>
<sequence length="72" mass="8158">MARPERSRRASGKISIGLGGFWGDLMAEARVDLQGIKPELTGEWLITRVQHRLTDTLTTSFDAERDNEQDKE</sequence>
<keyword evidence="2" id="KW-1185">Reference proteome</keyword>
<dbReference type="RefSeq" id="WP_242509513.1">
    <property type="nucleotide sequence ID" value="NZ_NHSI01000040.1"/>
</dbReference>
<comment type="caution">
    <text evidence="1">The sequence shown here is derived from an EMBL/GenBank/DDBJ whole genome shotgun (WGS) entry which is preliminary data.</text>
</comment>
<accession>A0A2T5BQB8</accession>
<proteinExistence type="predicted"/>
<protein>
    <submittedName>
        <fullName evidence="1">Uncharacterized protein</fullName>
    </submittedName>
</protein>
<reference evidence="1 2" key="1">
    <citation type="submission" date="2018-04" db="EMBL/GenBank/DDBJ databases">
        <title>Genomic Encyclopedia of Archaeal and Bacterial Type Strains, Phase II (KMG-II): from individual species to whole genera.</title>
        <authorList>
            <person name="Goeker M."/>
        </authorList>
    </citation>
    <scope>NUCLEOTIDE SEQUENCE [LARGE SCALE GENOMIC DNA]</scope>
    <source>
        <strain evidence="1 2">DSM 18064</strain>
    </source>
</reference>
<gene>
    <name evidence="1" type="ORF">C8N32_11420</name>
</gene>